<dbReference type="GO" id="GO:0016874">
    <property type="term" value="F:ligase activity"/>
    <property type="evidence" value="ECO:0007669"/>
    <property type="project" value="UniProtKB-KW"/>
</dbReference>
<keyword evidence="1" id="KW-0436">Ligase</keyword>
<dbReference type="RefSeq" id="WP_154540865.1">
    <property type="nucleotide sequence ID" value="NZ_JAXDSU010000061.1"/>
</dbReference>
<comment type="caution">
    <text evidence="1">The sequence shown here is derived from an EMBL/GenBank/DDBJ whole genome shotgun (WGS) entry which is preliminary data.</text>
</comment>
<protein>
    <submittedName>
        <fullName evidence="1">UDP-N-acetylmuramoyl-tripeptide--D-alanyl-D-alanine ligase</fullName>
    </submittedName>
</protein>
<keyword evidence="2" id="KW-1185">Reference proteome</keyword>
<organism evidence="1 2">
    <name type="scientific">Anaerococcus porci</name>
    <dbReference type="NCBI Taxonomy" id="2652269"/>
    <lineage>
        <taxon>Bacteria</taxon>
        <taxon>Bacillati</taxon>
        <taxon>Bacillota</taxon>
        <taxon>Tissierellia</taxon>
        <taxon>Tissierellales</taxon>
        <taxon>Peptoniphilaceae</taxon>
        <taxon>Anaerococcus</taxon>
    </lineage>
</organism>
<dbReference type="AlphaFoldDB" id="A0A6N7VVJ0"/>
<sequence>MGDMLLIKKLDKGQFNSNNIIPVTFTTDTSDRCKLVGFFNYLKEKNLVKSNRIYIKNSSFTIDIISSNITKVTKELIENNFMIYGVYILYDDYLEGECNE</sequence>
<dbReference type="EMBL" id="VULQ01000007">
    <property type="protein sequence ID" value="MSS78083.1"/>
    <property type="molecule type" value="Genomic_DNA"/>
</dbReference>
<accession>A0A6N7VVJ0</accession>
<proteinExistence type="predicted"/>
<name>A0A6N7VVJ0_9FIRM</name>
<evidence type="ECO:0000313" key="2">
    <source>
        <dbReference type="Proteomes" id="UP000441925"/>
    </source>
</evidence>
<gene>
    <name evidence="1" type="ORF">FYJ26_06670</name>
</gene>
<reference evidence="1 2" key="1">
    <citation type="submission" date="2019-08" db="EMBL/GenBank/DDBJ databases">
        <title>In-depth cultivation of the pig gut microbiome towards novel bacterial diversity and tailored functional studies.</title>
        <authorList>
            <person name="Wylensek D."/>
            <person name="Hitch T.C.A."/>
            <person name="Clavel T."/>
        </authorList>
    </citation>
    <scope>NUCLEOTIDE SEQUENCE [LARGE SCALE GENOMIC DNA]</scope>
    <source>
        <strain evidence="1 2">WCA-380-WT-2B</strain>
    </source>
</reference>
<evidence type="ECO:0000313" key="1">
    <source>
        <dbReference type="EMBL" id="MSS78083.1"/>
    </source>
</evidence>
<dbReference type="Proteomes" id="UP000441925">
    <property type="component" value="Unassembled WGS sequence"/>
</dbReference>